<dbReference type="Gene3D" id="1.10.530.10">
    <property type="match status" value="1"/>
</dbReference>
<feature type="region of interest" description="Disordered" evidence="2">
    <location>
        <begin position="42"/>
        <end position="63"/>
    </location>
</feature>
<gene>
    <name evidence="5" type="ORF">CLV78_102116</name>
</gene>
<evidence type="ECO:0000256" key="3">
    <source>
        <dbReference type="SAM" id="SignalP"/>
    </source>
</evidence>
<keyword evidence="6" id="KW-1185">Reference proteome</keyword>
<proteinExistence type="inferred from homology"/>
<evidence type="ECO:0000313" key="6">
    <source>
        <dbReference type="Proteomes" id="UP000239480"/>
    </source>
</evidence>
<dbReference type="PROSITE" id="PS51257">
    <property type="entry name" value="PROKAR_LIPOPROTEIN"/>
    <property type="match status" value="1"/>
</dbReference>
<dbReference type="EMBL" id="PVTD01000002">
    <property type="protein sequence ID" value="PRY24943.1"/>
    <property type="molecule type" value="Genomic_DNA"/>
</dbReference>
<keyword evidence="3" id="KW-0732">Signal</keyword>
<dbReference type="InterPro" id="IPR008258">
    <property type="entry name" value="Transglycosylase_SLT_dom_1"/>
</dbReference>
<comment type="caution">
    <text evidence="5">The sequence shown here is derived from an EMBL/GenBank/DDBJ whole genome shotgun (WGS) entry which is preliminary data.</text>
</comment>
<feature type="compositionally biased region" description="Low complexity" evidence="2">
    <location>
        <begin position="42"/>
        <end position="52"/>
    </location>
</feature>
<evidence type="ECO:0000256" key="2">
    <source>
        <dbReference type="SAM" id="MobiDB-lite"/>
    </source>
</evidence>
<feature type="chain" id="PRO_5015445338" evidence="3">
    <location>
        <begin position="33"/>
        <end position="233"/>
    </location>
</feature>
<comment type="similarity">
    <text evidence="1">Belongs to the virb1 family.</text>
</comment>
<dbReference type="Pfam" id="PF01464">
    <property type="entry name" value="SLT"/>
    <property type="match status" value="1"/>
</dbReference>
<evidence type="ECO:0000313" key="5">
    <source>
        <dbReference type="EMBL" id="PRY24943.1"/>
    </source>
</evidence>
<feature type="signal peptide" evidence="3">
    <location>
        <begin position="1"/>
        <end position="32"/>
    </location>
</feature>
<evidence type="ECO:0000259" key="4">
    <source>
        <dbReference type="Pfam" id="PF01464"/>
    </source>
</evidence>
<dbReference type="CDD" id="cd00442">
    <property type="entry name" value="Lyz-like"/>
    <property type="match status" value="1"/>
</dbReference>
<accession>A0A2T0RV63</accession>
<dbReference type="InterPro" id="IPR023346">
    <property type="entry name" value="Lysozyme-like_dom_sf"/>
</dbReference>
<dbReference type="AlphaFoldDB" id="A0A2T0RV63"/>
<evidence type="ECO:0000256" key="1">
    <source>
        <dbReference type="ARBA" id="ARBA00009387"/>
    </source>
</evidence>
<organism evidence="5 6">
    <name type="scientific">Aliiruegeria haliotis</name>
    <dbReference type="NCBI Taxonomy" id="1280846"/>
    <lineage>
        <taxon>Bacteria</taxon>
        <taxon>Pseudomonadati</taxon>
        <taxon>Pseudomonadota</taxon>
        <taxon>Alphaproteobacteria</taxon>
        <taxon>Rhodobacterales</taxon>
        <taxon>Roseobacteraceae</taxon>
        <taxon>Aliiruegeria</taxon>
    </lineage>
</organism>
<dbReference type="SUPFAM" id="SSF53955">
    <property type="entry name" value="Lysozyme-like"/>
    <property type="match status" value="1"/>
</dbReference>
<dbReference type="Proteomes" id="UP000239480">
    <property type="component" value="Unassembled WGS sequence"/>
</dbReference>
<feature type="domain" description="Transglycosylase SLT" evidence="4">
    <location>
        <begin position="104"/>
        <end position="175"/>
    </location>
</feature>
<reference evidence="5 6" key="1">
    <citation type="submission" date="2018-03" db="EMBL/GenBank/DDBJ databases">
        <title>Genomic Encyclopedia of Archaeal and Bacterial Type Strains, Phase II (KMG-II): from individual species to whole genera.</title>
        <authorList>
            <person name="Goeker M."/>
        </authorList>
    </citation>
    <scope>NUCLEOTIDE SEQUENCE [LARGE SCALE GENOMIC DNA]</scope>
    <source>
        <strain evidence="5 6">DSM 29328</strain>
    </source>
</reference>
<sequence length="233" mass="25232">MLPRDVLMTQFSLRVLKVALVFGLGLSISACSTTEAMNDASDATKTATASSKNHNMRWDHRPESDNWTDTALEALRSHGSVLPSLVPHDIETWCPGYATASLEDREAFWIGLISTLAKHESTWNPAAVGGGGRWFGLVQIAPSTARLYGCEARSGTALKNGSQNVSCAIRIMSRTVPRDGVVSRGMRGVAADWGPFHSSKKRNDMIAWTNAQPFCQPKPEVKGPATLFKGMNG</sequence>
<protein>
    <submittedName>
        <fullName evidence="5">Transglycosylase-like protein with SLT domain</fullName>
    </submittedName>
</protein>
<name>A0A2T0RV63_9RHOB</name>